<feature type="region of interest" description="Disordered" evidence="1">
    <location>
        <begin position="119"/>
        <end position="169"/>
    </location>
</feature>
<reference evidence="2" key="1">
    <citation type="journal article" date="2022" name="Int. J. Mol. Sci.">
        <title>Draft Genome of Tanacetum Coccineum: Genomic Comparison of Closely Related Tanacetum-Family Plants.</title>
        <authorList>
            <person name="Yamashiro T."/>
            <person name="Shiraishi A."/>
            <person name="Nakayama K."/>
            <person name="Satake H."/>
        </authorList>
    </citation>
    <scope>NUCLEOTIDE SEQUENCE</scope>
</reference>
<dbReference type="Proteomes" id="UP001151760">
    <property type="component" value="Unassembled WGS sequence"/>
</dbReference>
<sequence length="336" mass="38281">MSYPRFTKIIIDYFMSKDQSISRRNNMFWHTTRDDTMFASIRCISRHEVPRPEKAPNQSTSKMKVIPDTNHAGGKNLFKLLTSSHASGSSDGVDTRSKFLPCALATNRLLVQMKEMLDVDDANDDDKQEGEDMYDDDEETDKEEEEYDDEFNIEEDEKMDEEEDDEVTKKWYKDVNINLGNKDADMTDADQGRANQQNVSQQSGFDQEEEDAHNNPSPADNEIASLMNTTFQHATTIFEITSSFTTTIPPPPPFFNHLQQEETPTPTPTTSETTTSLHALLDFASIFKFNERVTNLEKDLLEMKQADQYAQALSSIPAIVDRYIDNKLGEAINKAI</sequence>
<dbReference type="EMBL" id="BQNB010009133">
    <property type="protein sequence ID" value="GJS59206.1"/>
    <property type="molecule type" value="Genomic_DNA"/>
</dbReference>
<evidence type="ECO:0000256" key="1">
    <source>
        <dbReference type="SAM" id="MobiDB-lite"/>
    </source>
</evidence>
<evidence type="ECO:0000313" key="2">
    <source>
        <dbReference type="EMBL" id="GJS59206.1"/>
    </source>
</evidence>
<name>A0ABQ4X2W4_9ASTR</name>
<feature type="compositionally biased region" description="Polar residues" evidence="1">
    <location>
        <begin position="193"/>
        <end position="205"/>
    </location>
</feature>
<comment type="caution">
    <text evidence="2">The sequence shown here is derived from an EMBL/GenBank/DDBJ whole genome shotgun (WGS) entry which is preliminary data.</text>
</comment>
<evidence type="ECO:0000313" key="3">
    <source>
        <dbReference type="Proteomes" id="UP001151760"/>
    </source>
</evidence>
<feature type="region of interest" description="Disordered" evidence="1">
    <location>
        <begin position="243"/>
        <end position="273"/>
    </location>
</feature>
<feature type="compositionally biased region" description="Acidic residues" evidence="1">
    <location>
        <begin position="119"/>
        <end position="166"/>
    </location>
</feature>
<gene>
    <name evidence="2" type="ORF">Tco_0653990</name>
</gene>
<proteinExistence type="predicted"/>
<reference evidence="2" key="2">
    <citation type="submission" date="2022-01" db="EMBL/GenBank/DDBJ databases">
        <authorList>
            <person name="Yamashiro T."/>
            <person name="Shiraishi A."/>
            <person name="Satake H."/>
            <person name="Nakayama K."/>
        </authorList>
    </citation>
    <scope>NUCLEOTIDE SEQUENCE</scope>
</reference>
<organism evidence="2 3">
    <name type="scientific">Tanacetum coccineum</name>
    <dbReference type="NCBI Taxonomy" id="301880"/>
    <lineage>
        <taxon>Eukaryota</taxon>
        <taxon>Viridiplantae</taxon>
        <taxon>Streptophyta</taxon>
        <taxon>Embryophyta</taxon>
        <taxon>Tracheophyta</taxon>
        <taxon>Spermatophyta</taxon>
        <taxon>Magnoliopsida</taxon>
        <taxon>eudicotyledons</taxon>
        <taxon>Gunneridae</taxon>
        <taxon>Pentapetalae</taxon>
        <taxon>asterids</taxon>
        <taxon>campanulids</taxon>
        <taxon>Asterales</taxon>
        <taxon>Asteraceae</taxon>
        <taxon>Asteroideae</taxon>
        <taxon>Anthemideae</taxon>
        <taxon>Anthemidinae</taxon>
        <taxon>Tanacetum</taxon>
    </lineage>
</organism>
<accession>A0ABQ4X2W4</accession>
<feature type="region of interest" description="Disordered" evidence="1">
    <location>
        <begin position="182"/>
        <end position="222"/>
    </location>
</feature>
<protein>
    <submittedName>
        <fullName evidence="2">Uncharacterized protein</fullName>
    </submittedName>
</protein>
<keyword evidence="3" id="KW-1185">Reference proteome</keyword>
<feature type="compositionally biased region" description="Low complexity" evidence="1">
    <location>
        <begin position="261"/>
        <end position="273"/>
    </location>
</feature>